<dbReference type="Pfam" id="PF14618">
    <property type="entry name" value="DUF4452"/>
    <property type="match status" value="1"/>
</dbReference>
<dbReference type="EMBL" id="CP023324">
    <property type="protein sequence ID" value="ATY61662.1"/>
    <property type="molecule type" value="Genomic_DNA"/>
</dbReference>
<accession>A0A2H4SEX0</accession>
<feature type="compositionally biased region" description="Low complexity" evidence="1">
    <location>
        <begin position="91"/>
        <end position="133"/>
    </location>
</feature>
<evidence type="ECO:0000256" key="1">
    <source>
        <dbReference type="SAM" id="MobiDB-lite"/>
    </source>
</evidence>
<dbReference type="PANTHER" id="PTHR39615:SF1">
    <property type="entry name" value="YALI0E17897P"/>
    <property type="match status" value="1"/>
</dbReference>
<name>A0A2H4SEX0_CORMI</name>
<proteinExistence type="predicted"/>
<dbReference type="AlphaFoldDB" id="A0A2H4SEX0"/>
<organism evidence="2 3">
    <name type="scientific">Cordyceps militaris</name>
    <name type="common">Caterpillar fungus</name>
    <name type="synonym">Clavaria militaris</name>
    <dbReference type="NCBI Taxonomy" id="73501"/>
    <lineage>
        <taxon>Eukaryota</taxon>
        <taxon>Fungi</taxon>
        <taxon>Dikarya</taxon>
        <taxon>Ascomycota</taxon>
        <taxon>Pezizomycotina</taxon>
        <taxon>Sordariomycetes</taxon>
        <taxon>Hypocreomycetidae</taxon>
        <taxon>Hypocreales</taxon>
        <taxon>Cordycipitaceae</taxon>
        <taxon>Cordyceps</taxon>
    </lineage>
</organism>
<feature type="compositionally biased region" description="Pro residues" evidence="1">
    <location>
        <begin position="185"/>
        <end position="194"/>
    </location>
</feature>
<feature type="compositionally biased region" description="Basic residues" evidence="1">
    <location>
        <begin position="19"/>
        <end position="30"/>
    </location>
</feature>
<dbReference type="Proteomes" id="UP000323067">
    <property type="component" value="Chromosome vii"/>
</dbReference>
<feature type="region of interest" description="Disordered" evidence="1">
    <location>
        <begin position="85"/>
        <end position="154"/>
    </location>
</feature>
<gene>
    <name evidence="2" type="ORF">A9K55_008107</name>
</gene>
<feature type="region of interest" description="Disordered" evidence="1">
    <location>
        <begin position="1"/>
        <end position="43"/>
    </location>
</feature>
<feature type="compositionally biased region" description="Polar residues" evidence="1">
    <location>
        <begin position="134"/>
        <end position="145"/>
    </location>
</feature>
<dbReference type="InterPro" id="IPR027915">
    <property type="entry name" value="DUF4452"/>
</dbReference>
<dbReference type="OrthoDB" id="5408025at2759"/>
<dbReference type="VEuPathDB" id="FungiDB:CCM_06798"/>
<feature type="compositionally biased region" description="Polar residues" evidence="1">
    <location>
        <begin position="32"/>
        <end position="41"/>
    </location>
</feature>
<feature type="region of interest" description="Disordered" evidence="1">
    <location>
        <begin position="178"/>
        <end position="207"/>
    </location>
</feature>
<reference evidence="2 3" key="1">
    <citation type="journal article" date="2017" name="BMC Genomics">
        <title>Chromosome level assembly and secondary metabolite potential of the parasitic fungus Cordyceps militaris.</title>
        <authorList>
            <person name="Kramer G.J."/>
            <person name="Nodwell J.R."/>
        </authorList>
    </citation>
    <scope>NUCLEOTIDE SEQUENCE [LARGE SCALE GENOMIC DNA]</scope>
    <source>
        <strain evidence="2 3">ATCC 34164</strain>
    </source>
</reference>
<dbReference type="OMA" id="SHRQFRG"/>
<evidence type="ECO:0000313" key="3">
    <source>
        <dbReference type="Proteomes" id="UP000323067"/>
    </source>
</evidence>
<dbReference type="PANTHER" id="PTHR39615">
    <property type="entry name" value="YALI0E17897P"/>
    <property type="match status" value="1"/>
</dbReference>
<protein>
    <submittedName>
        <fullName evidence="2">Uncharacterized protein</fullName>
    </submittedName>
</protein>
<sequence>MASYYPYGAMPVQPGPVSHNHHGGRNRRTARLSVSQNSQRQFRGVRGMKEINESAALSAFRTKFEAVRSFDLEDDMEFCPGLLTETDVSSDRSSGASSPAFSDKSQLVSISSSERSSLASNSPESSPTQQPQSITPGFSLNSASPSFVPPALQNQHPTFKLHQPSARGRNAIPIINPLTGVTMASPPPSAPPSVSPMRMPQHPMRRW</sequence>
<evidence type="ECO:0000313" key="2">
    <source>
        <dbReference type="EMBL" id="ATY61662.1"/>
    </source>
</evidence>
<dbReference type="VEuPathDB" id="FungiDB:A9K55_008107"/>